<evidence type="ECO:0000256" key="1">
    <source>
        <dbReference type="ARBA" id="ARBA00023002"/>
    </source>
</evidence>
<evidence type="ECO:0000313" key="3">
    <source>
        <dbReference type="EMBL" id="SMB87623.1"/>
    </source>
</evidence>
<dbReference type="EMBL" id="FWWT01000014">
    <property type="protein sequence ID" value="SMB87623.1"/>
    <property type="molecule type" value="Genomic_DNA"/>
</dbReference>
<dbReference type="PANTHER" id="PTHR42947">
    <property type="entry name" value="COB--COM HETERODISULFIDE REDUCTASE SUBUNIT B 1"/>
    <property type="match status" value="1"/>
</dbReference>
<proteinExistence type="predicted"/>
<dbReference type="Pfam" id="PF02754">
    <property type="entry name" value="CCG"/>
    <property type="match status" value="2"/>
</dbReference>
<feature type="domain" description="Cysteine-rich" evidence="2">
    <location>
        <begin position="4"/>
        <end position="85"/>
    </location>
</feature>
<protein>
    <submittedName>
        <fullName evidence="3">Succinate dehydrogenase subunit C</fullName>
    </submittedName>
</protein>
<sequence length="290" mass="32354">MKYGFFPGCTLEAAAEELMISTKKVAEGLGIELIELEGWTCCGASHSQDVDEFLSLCLNARNIALCEKLNAPLLSVCNTCTLMIRKAKKQLDEDDEIKEKVNEILNKADLNYAGTSTVSHLLWVLVKDYGIERLKKKVVRPLTGLKVANFYGCHILRPQEIMGFESFLNPDSMEMIVNAIGAENVYYDRRLSCCGFHAVFPAEDEVLKIAGLDCLSAKKAGAEVMVTPCPLCQMQLDMYQPDSQTLFKEDITMPILHLPQLIGLALGFEPKELGIKRHVIDAYKVLHNHI</sequence>
<gene>
    <name evidence="3" type="ORF">SAMN00017405_1729</name>
</gene>
<keyword evidence="1" id="KW-0560">Oxidoreductase</keyword>
<dbReference type="Proteomes" id="UP000192731">
    <property type="component" value="Unassembled WGS sequence"/>
</dbReference>
<accession>A0A1W1V2R6</accession>
<name>A0A1W1V2R6_DESTI</name>
<dbReference type="InterPro" id="IPR051278">
    <property type="entry name" value="HdrB/HdrD_reductase"/>
</dbReference>
<dbReference type="Gene3D" id="1.20.1050.140">
    <property type="match status" value="1"/>
</dbReference>
<organism evidence="3 4">
    <name type="scientific">Desulfonispora thiosulfatigenes DSM 11270</name>
    <dbReference type="NCBI Taxonomy" id="656914"/>
    <lineage>
        <taxon>Bacteria</taxon>
        <taxon>Bacillati</taxon>
        <taxon>Bacillota</taxon>
        <taxon>Clostridia</taxon>
        <taxon>Eubacteriales</taxon>
        <taxon>Peptococcaceae</taxon>
        <taxon>Desulfonispora</taxon>
    </lineage>
</organism>
<dbReference type="OrthoDB" id="9777685at2"/>
<dbReference type="InterPro" id="IPR004017">
    <property type="entry name" value="Cys_rich_dom"/>
</dbReference>
<dbReference type="PANTHER" id="PTHR42947:SF1">
    <property type="entry name" value="COB--COM HETERODISULFIDE REDUCTASE SUBUNIT B 1"/>
    <property type="match status" value="1"/>
</dbReference>
<reference evidence="3 4" key="1">
    <citation type="submission" date="2017-04" db="EMBL/GenBank/DDBJ databases">
        <authorList>
            <person name="Afonso C.L."/>
            <person name="Miller P.J."/>
            <person name="Scott M.A."/>
            <person name="Spackman E."/>
            <person name="Goraichik I."/>
            <person name="Dimitrov K.M."/>
            <person name="Suarez D.L."/>
            <person name="Swayne D.E."/>
        </authorList>
    </citation>
    <scope>NUCLEOTIDE SEQUENCE [LARGE SCALE GENOMIC DNA]</scope>
    <source>
        <strain evidence="3 4">DSM 11270</strain>
    </source>
</reference>
<dbReference type="GO" id="GO:0016491">
    <property type="term" value="F:oxidoreductase activity"/>
    <property type="evidence" value="ECO:0007669"/>
    <property type="project" value="UniProtKB-KW"/>
</dbReference>
<keyword evidence="4" id="KW-1185">Reference proteome</keyword>
<dbReference type="STRING" id="656914.SAMN00017405_1729"/>
<dbReference type="AlphaFoldDB" id="A0A1W1V2R6"/>
<evidence type="ECO:0000259" key="2">
    <source>
        <dbReference type="Pfam" id="PF02754"/>
    </source>
</evidence>
<dbReference type="RefSeq" id="WP_084052712.1">
    <property type="nucleotide sequence ID" value="NZ_FWWT01000014.1"/>
</dbReference>
<dbReference type="Gene3D" id="3.40.50.11810">
    <property type="match status" value="1"/>
</dbReference>
<feature type="domain" description="Cysteine-rich" evidence="2">
    <location>
        <begin position="147"/>
        <end position="237"/>
    </location>
</feature>
<evidence type="ECO:0000313" key="4">
    <source>
        <dbReference type="Proteomes" id="UP000192731"/>
    </source>
</evidence>